<dbReference type="PROSITE" id="PS50113">
    <property type="entry name" value="PAC"/>
    <property type="match status" value="1"/>
</dbReference>
<dbReference type="PANTHER" id="PTHR33745:SF3">
    <property type="entry name" value="RSBT CO-ANTAGONIST PROTEIN RSBRC"/>
    <property type="match status" value="1"/>
</dbReference>
<keyword evidence="7" id="KW-1185">Reference proteome</keyword>
<comment type="caution">
    <text evidence="6">The sequence shown here is derived from an EMBL/GenBank/DDBJ whole genome shotgun (WGS) entry which is preliminary data.</text>
</comment>
<dbReference type="PROSITE" id="PS50801">
    <property type="entry name" value="STAS"/>
    <property type="match status" value="1"/>
</dbReference>
<dbReference type="InterPro" id="IPR000014">
    <property type="entry name" value="PAS"/>
</dbReference>
<dbReference type="InterPro" id="IPR051932">
    <property type="entry name" value="Bact_StressResp_Reg"/>
</dbReference>
<feature type="coiled-coil region" evidence="2">
    <location>
        <begin position="155"/>
        <end position="182"/>
    </location>
</feature>
<evidence type="ECO:0000259" key="5">
    <source>
        <dbReference type="PROSITE" id="PS50801"/>
    </source>
</evidence>
<evidence type="ECO:0000256" key="2">
    <source>
        <dbReference type="SAM" id="Coils"/>
    </source>
</evidence>
<sequence>MSPGGTHRLNRSPAALEARIAELEAQLAALQQQSDVSHEKQHLLEALFEHAVDILFIANFDSTLRYVNGAFKRMLGYGDASIKRPTWSYIVEAEQSNRLKEAIEHVMNNGFWVGRLTYVRADGSTFPGLLSTFLIYDQAGKPLARGGFIRDLTEQEQHERELQTQQAQQAQLQAEIISAQRKALHELASPLIPLAERVLVMPLIGSLDSHRTQQIIATLLEGVSVHQAKTVIIDITGVPVVDTQVAHTLLQATQALKLLGAHVMLTGIRPEVAQTVVGLGVDLSGIQTLGNLQQAIAASLR</sequence>
<reference evidence="7" key="1">
    <citation type="submission" date="2017-08" db="EMBL/GenBank/DDBJ databases">
        <authorList>
            <person name="Grouzdev D.S."/>
            <person name="Gaisin V.A."/>
            <person name="Rysina M.S."/>
            <person name="Gorlenko V.M."/>
        </authorList>
    </citation>
    <scope>NUCLEOTIDE SEQUENCE [LARGE SCALE GENOMIC DNA]</scope>
    <source>
        <strain evidence="7">Kir15-3F</strain>
    </source>
</reference>
<evidence type="ECO:0000259" key="4">
    <source>
        <dbReference type="PROSITE" id="PS50113"/>
    </source>
</evidence>
<dbReference type="InterPro" id="IPR001610">
    <property type="entry name" value="PAC"/>
</dbReference>
<dbReference type="Gene3D" id="3.30.750.24">
    <property type="entry name" value="STAS domain"/>
    <property type="match status" value="1"/>
</dbReference>
<feature type="domain" description="PAS" evidence="3">
    <location>
        <begin position="40"/>
        <end position="110"/>
    </location>
</feature>
<protein>
    <recommendedName>
        <fullName evidence="8">Histidine kinase</fullName>
    </recommendedName>
</protein>
<dbReference type="Gene3D" id="3.30.450.20">
    <property type="entry name" value="PAS domain"/>
    <property type="match status" value="1"/>
</dbReference>
<evidence type="ECO:0008006" key="8">
    <source>
        <dbReference type="Google" id="ProtNLM"/>
    </source>
</evidence>
<dbReference type="PANTHER" id="PTHR33745">
    <property type="entry name" value="RSBT ANTAGONIST PROTEIN RSBS-RELATED"/>
    <property type="match status" value="1"/>
</dbReference>
<name>A0A2A6RER3_9CHLR</name>
<dbReference type="NCBIfam" id="TIGR00229">
    <property type="entry name" value="sensory_box"/>
    <property type="match status" value="1"/>
</dbReference>
<gene>
    <name evidence="6" type="ORF">CJ255_19430</name>
</gene>
<dbReference type="InterPro" id="IPR002645">
    <property type="entry name" value="STAS_dom"/>
</dbReference>
<feature type="domain" description="STAS" evidence="5">
    <location>
        <begin position="188"/>
        <end position="299"/>
    </location>
</feature>
<dbReference type="AlphaFoldDB" id="A0A2A6RER3"/>
<dbReference type="SMART" id="SM00091">
    <property type="entry name" value="PAS"/>
    <property type="match status" value="1"/>
</dbReference>
<dbReference type="Pfam" id="PF01740">
    <property type="entry name" value="STAS"/>
    <property type="match status" value="1"/>
</dbReference>
<dbReference type="SUPFAM" id="SSF55785">
    <property type="entry name" value="PYP-like sensor domain (PAS domain)"/>
    <property type="match status" value="1"/>
</dbReference>
<organism evidence="6 7">
    <name type="scientific">Candidatus Viridilinea mediisalina</name>
    <dbReference type="NCBI Taxonomy" id="2024553"/>
    <lineage>
        <taxon>Bacteria</taxon>
        <taxon>Bacillati</taxon>
        <taxon>Chloroflexota</taxon>
        <taxon>Chloroflexia</taxon>
        <taxon>Chloroflexales</taxon>
        <taxon>Chloroflexineae</taxon>
        <taxon>Oscillochloridaceae</taxon>
        <taxon>Candidatus Viridilinea</taxon>
    </lineage>
</organism>
<feature type="coiled-coil region" evidence="2">
    <location>
        <begin position="13"/>
        <end position="40"/>
    </location>
</feature>
<dbReference type="SMART" id="SM00086">
    <property type="entry name" value="PAC"/>
    <property type="match status" value="1"/>
</dbReference>
<dbReference type="Proteomes" id="UP000220527">
    <property type="component" value="Unassembled WGS sequence"/>
</dbReference>
<accession>A0A2A6RER3</accession>
<evidence type="ECO:0000259" key="3">
    <source>
        <dbReference type="PROSITE" id="PS50112"/>
    </source>
</evidence>
<dbReference type="InterPro" id="IPR036513">
    <property type="entry name" value="STAS_dom_sf"/>
</dbReference>
<dbReference type="CDD" id="cd00130">
    <property type="entry name" value="PAS"/>
    <property type="match status" value="1"/>
</dbReference>
<dbReference type="CDD" id="cd07041">
    <property type="entry name" value="STAS_RsbR_RsbS_like"/>
    <property type="match status" value="1"/>
</dbReference>
<dbReference type="InterPro" id="IPR000700">
    <property type="entry name" value="PAS-assoc_C"/>
</dbReference>
<proteinExistence type="predicted"/>
<keyword evidence="1" id="KW-0597">Phosphoprotein</keyword>
<evidence type="ECO:0000256" key="1">
    <source>
        <dbReference type="ARBA" id="ARBA00022553"/>
    </source>
</evidence>
<dbReference type="EMBL" id="NQWI01000148">
    <property type="protein sequence ID" value="PDW01208.1"/>
    <property type="molecule type" value="Genomic_DNA"/>
</dbReference>
<evidence type="ECO:0000313" key="6">
    <source>
        <dbReference type="EMBL" id="PDW01208.1"/>
    </source>
</evidence>
<dbReference type="SUPFAM" id="SSF52091">
    <property type="entry name" value="SpoIIaa-like"/>
    <property type="match status" value="1"/>
</dbReference>
<evidence type="ECO:0000313" key="7">
    <source>
        <dbReference type="Proteomes" id="UP000220527"/>
    </source>
</evidence>
<keyword evidence="2" id="KW-0175">Coiled coil</keyword>
<feature type="domain" description="PAC" evidence="4">
    <location>
        <begin position="112"/>
        <end position="164"/>
    </location>
</feature>
<dbReference type="OrthoDB" id="148669at2"/>
<dbReference type="PROSITE" id="PS50112">
    <property type="entry name" value="PAS"/>
    <property type="match status" value="1"/>
</dbReference>
<dbReference type="InterPro" id="IPR035965">
    <property type="entry name" value="PAS-like_dom_sf"/>
</dbReference>
<dbReference type="Pfam" id="PF13426">
    <property type="entry name" value="PAS_9"/>
    <property type="match status" value="1"/>
</dbReference>